<evidence type="ECO:0000313" key="7">
    <source>
        <dbReference type="EMBL" id="ORX18472.1"/>
    </source>
</evidence>
<feature type="region of interest" description="Disordered" evidence="4">
    <location>
        <begin position="326"/>
        <end position="351"/>
    </location>
</feature>
<keyword evidence="2" id="KW-0547">Nucleotide-binding</keyword>
<comment type="caution">
    <text evidence="7">The sequence shown here is derived from an EMBL/GenBank/DDBJ whole genome shotgun (WGS) entry which is preliminary data.</text>
</comment>
<feature type="domain" description="ESX-1 secretion system protein EccA1-like N-terminal" evidence="6">
    <location>
        <begin position="138"/>
        <end position="336"/>
    </location>
</feature>
<evidence type="ECO:0000259" key="6">
    <source>
        <dbReference type="Pfam" id="PF21545"/>
    </source>
</evidence>
<dbReference type="InterPro" id="IPR027417">
    <property type="entry name" value="P-loop_NTPase"/>
</dbReference>
<evidence type="ECO:0000256" key="3">
    <source>
        <dbReference type="ARBA" id="ARBA00022840"/>
    </source>
</evidence>
<keyword evidence="3" id="KW-0067">ATP-binding</keyword>
<dbReference type="Pfam" id="PF00004">
    <property type="entry name" value="AAA"/>
    <property type="match status" value="1"/>
</dbReference>
<evidence type="ECO:0000256" key="2">
    <source>
        <dbReference type="ARBA" id="ARBA00022741"/>
    </source>
</evidence>
<dbReference type="Gene3D" id="3.40.50.300">
    <property type="entry name" value="P-loop containing nucleotide triphosphate hydrolases"/>
    <property type="match status" value="1"/>
</dbReference>
<feature type="compositionally biased region" description="Basic and acidic residues" evidence="4">
    <location>
        <begin position="339"/>
        <end position="351"/>
    </location>
</feature>
<dbReference type="OrthoDB" id="9806903at2"/>
<evidence type="ECO:0000259" key="5">
    <source>
        <dbReference type="Pfam" id="PF00004"/>
    </source>
</evidence>
<dbReference type="Gene3D" id="1.25.40.10">
    <property type="entry name" value="Tetratricopeptide repeat domain"/>
    <property type="match status" value="1"/>
</dbReference>
<dbReference type="SUPFAM" id="SSF52540">
    <property type="entry name" value="P-loop containing nucleoside triphosphate hydrolases"/>
    <property type="match status" value="1"/>
</dbReference>
<dbReference type="GO" id="GO:0005524">
    <property type="term" value="F:ATP binding"/>
    <property type="evidence" value="ECO:0007669"/>
    <property type="project" value="UniProtKB-KW"/>
</dbReference>
<proteinExistence type="inferred from homology"/>
<dbReference type="InterPro" id="IPR003959">
    <property type="entry name" value="ATPase_AAA_core"/>
</dbReference>
<sequence length="652" mass="72014">MQATFQIPRVMVRQYADALEKWVDSLKCNVAGDTGRARAHATEAAGRFDYIAQQLTVDDAGTDPHPDAVIAQYAIREYMEPDIASEIKTSELEALNRNRNLIGTLYEEAAKFYSSRNGGQPVERPYATFGWKDTGTRWALTSPAEARAALALRYVETKDFAKASDLLGRFDSNLCPGLDGAHMVLLAQAGLWDTLINVAGAVGSRYSNERTRSLQPGDPDALGHTMKLNTWYLAMYFQALAYASLGEFSTAEPIFTEVERATTMPVLVSLSAFNHARMAQAQGRDTLASELLSESLRIHPTQRARAAMSTGILPLRVTSADLISRRRDRWDPETEPDPELERKQQRKSEQARMLERAELKLQEIIGMKALKAEMEELSFAAAEEGVQRSRGTGTKGANFNSLLLGHPGTGKTTITEYLALVFCAHGLVDEPEPVVLFRADLVAGYQGQSANKTRDALTKYTGRYILIDEAYALAQPPDASGQGVDPFGVEALDTIVAMSEGLYQKNTIMALAGYPDKMRALLEVNPGLGGRFPLRYEFASYSNEELYEIFAIRANERGKVLDPDVKDLFVGGEFGILQREVTPGTLFADKLNNARLMRDLIETAGRIGSTRRGRSGRDVHSFTDAEIAQVTAEDVKAAFWRLVEPKRYLLTG</sequence>
<organism evidence="7 8">
    <name type="scientific">Mycolicibacterium wolinskyi</name>
    <dbReference type="NCBI Taxonomy" id="59750"/>
    <lineage>
        <taxon>Bacteria</taxon>
        <taxon>Bacillati</taxon>
        <taxon>Actinomycetota</taxon>
        <taxon>Actinomycetes</taxon>
        <taxon>Mycobacteriales</taxon>
        <taxon>Mycobacteriaceae</taxon>
        <taxon>Mycolicibacterium</taxon>
    </lineage>
</organism>
<gene>
    <name evidence="7" type="ORF">AWC31_14305</name>
</gene>
<dbReference type="RefSeq" id="WP_085142617.1">
    <property type="nucleotide sequence ID" value="NZ_JACKUA010000023.1"/>
</dbReference>
<accession>A0A1X2FJ76</accession>
<reference evidence="7 8" key="1">
    <citation type="submission" date="2016-01" db="EMBL/GenBank/DDBJ databases">
        <title>The new phylogeny of the genus Mycobacterium.</title>
        <authorList>
            <person name="Tarcisio F."/>
            <person name="Conor M."/>
            <person name="Antonella G."/>
            <person name="Elisabetta G."/>
            <person name="Giulia F.S."/>
            <person name="Sara T."/>
            <person name="Anna F."/>
            <person name="Clotilde B."/>
            <person name="Roberto B."/>
            <person name="Veronica D.S."/>
            <person name="Fabio R."/>
            <person name="Monica P."/>
            <person name="Olivier J."/>
            <person name="Enrico T."/>
            <person name="Nicola S."/>
        </authorList>
    </citation>
    <scope>NUCLEOTIDE SEQUENCE [LARGE SCALE GENOMIC DNA]</scope>
    <source>
        <strain evidence="7 8">ATCC 700010</strain>
    </source>
</reference>
<dbReference type="Proteomes" id="UP000193964">
    <property type="component" value="Unassembled WGS sequence"/>
</dbReference>
<dbReference type="EMBL" id="LQQA01000005">
    <property type="protein sequence ID" value="ORX18472.1"/>
    <property type="molecule type" value="Genomic_DNA"/>
</dbReference>
<dbReference type="AlphaFoldDB" id="A0A1X2FJ76"/>
<protein>
    <submittedName>
        <fullName evidence="7">Uncharacterized protein</fullName>
    </submittedName>
</protein>
<dbReference type="Gene3D" id="1.10.8.60">
    <property type="match status" value="1"/>
</dbReference>
<dbReference type="GO" id="GO:0016887">
    <property type="term" value="F:ATP hydrolysis activity"/>
    <property type="evidence" value="ECO:0007669"/>
    <property type="project" value="InterPro"/>
</dbReference>
<evidence type="ECO:0000256" key="1">
    <source>
        <dbReference type="ARBA" id="ARBA00010378"/>
    </source>
</evidence>
<dbReference type="PRINTS" id="PR00819">
    <property type="entry name" value="CBXCFQXSUPER"/>
</dbReference>
<dbReference type="InterPro" id="IPR050773">
    <property type="entry name" value="CbxX/CfxQ_RuBisCO_ESX"/>
</dbReference>
<dbReference type="InterPro" id="IPR011990">
    <property type="entry name" value="TPR-like_helical_dom_sf"/>
</dbReference>
<dbReference type="InterPro" id="IPR000641">
    <property type="entry name" value="CbxX/CfxQ"/>
</dbReference>
<dbReference type="InterPro" id="IPR049078">
    <property type="entry name" value="T7SS_EccA1-like_N"/>
</dbReference>
<name>A0A1X2FJ76_9MYCO</name>
<dbReference type="PANTHER" id="PTHR43392:SF2">
    <property type="entry name" value="AAA-TYPE ATPASE FAMILY PROTEIN _ ANKYRIN REPEAT FAMILY PROTEIN"/>
    <property type="match status" value="1"/>
</dbReference>
<dbReference type="PANTHER" id="PTHR43392">
    <property type="entry name" value="AAA-TYPE ATPASE FAMILY PROTEIN / ANKYRIN REPEAT FAMILY PROTEIN"/>
    <property type="match status" value="1"/>
</dbReference>
<dbReference type="Pfam" id="PF21545">
    <property type="entry name" value="T7SS_EccA1_N"/>
    <property type="match status" value="1"/>
</dbReference>
<evidence type="ECO:0000313" key="8">
    <source>
        <dbReference type="Proteomes" id="UP000193964"/>
    </source>
</evidence>
<comment type="similarity">
    <text evidence="1">Belongs to the CbxX/CfxQ family.</text>
</comment>
<evidence type="ECO:0000256" key="4">
    <source>
        <dbReference type="SAM" id="MobiDB-lite"/>
    </source>
</evidence>
<feature type="domain" description="ATPase AAA-type core" evidence="5">
    <location>
        <begin position="402"/>
        <end position="522"/>
    </location>
</feature>